<name>A0A6M6ECY5_PRIMG</name>
<evidence type="ECO:0000313" key="2">
    <source>
        <dbReference type="Proteomes" id="UP000501076"/>
    </source>
</evidence>
<accession>A0A6M6ECY5</accession>
<reference evidence="1 2" key="1">
    <citation type="submission" date="2019-10" db="EMBL/GenBank/DDBJ databases">
        <title>Complete genome sequences for adaption low water activity.</title>
        <authorList>
            <person name="Zhao L."/>
            <person name="Zhong J."/>
        </authorList>
    </citation>
    <scope>NUCLEOTIDE SEQUENCE [LARGE SCALE GENOMIC DNA]</scope>
    <source>
        <strain evidence="1 2">FDU301</strain>
        <plasmid evidence="2">pfdu301d</plasmid>
    </source>
</reference>
<sequence length="85" mass="9685">MIDSTLMVSIVNKDYSENQKKAISVGFCPECLPTLIDYRILESFYSDDHGMEVLQVKCSNIAGCEWEEILPARRSDNGLENFFES</sequence>
<dbReference type="Proteomes" id="UP000501076">
    <property type="component" value="Plasmid pFDU301D"/>
</dbReference>
<dbReference type="AlphaFoldDB" id="A0A6M6ECY5"/>
<proteinExistence type="predicted"/>
<dbReference type="RefSeq" id="WP_171779307.1">
    <property type="nucleotide sequence ID" value="NZ_CP045276.1"/>
</dbReference>
<keyword evidence="1" id="KW-0614">Plasmid</keyword>
<geneLocation type="plasmid" evidence="2">
    <name>pfdu301d</name>
</geneLocation>
<protein>
    <submittedName>
        <fullName evidence="1">Uncharacterized protein</fullName>
    </submittedName>
</protein>
<gene>
    <name evidence="1" type="ORF">FDZ14_35085</name>
</gene>
<organism evidence="1 2">
    <name type="scientific">Priestia megaterium</name>
    <name type="common">Bacillus megaterium</name>
    <dbReference type="NCBI Taxonomy" id="1404"/>
    <lineage>
        <taxon>Bacteria</taxon>
        <taxon>Bacillati</taxon>
        <taxon>Bacillota</taxon>
        <taxon>Bacilli</taxon>
        <taxon>Bacillales</taxon>
        <taxon>Bacillaceae</taxon>
        <taxon>Priestia</taxon>
    </lineage>
</organism>
<evidence type="ECO:0000313" key="1">
    <source>
        <dbReference type="EMBL" id="QJX81335.1"/>
    </source>
</evidence>
<dbReference type="EMBL" id="CP045276">
    <property type="protein sequence ID" value="QJX81335.1"/>
    <property type="molecule type" value="Genomic_DNA"/>
</dbReference>